<name>A0A7R9BLF7_9CRUS</name>
<dbReference type="Proteomes" id="UP000678499">
    <property type="component" value="Unassembled WGS sequence"/>
</dbReference>
<dbReference type="EMBL" id="OA882962">
    <property type="protein sequence ID" value="CAD7277500.1"/>
    <property type="molecule type" value="Genomic_DNA"/>
</dbReference>
<reference evidence="2" key="1">
    <citation type="submission" date="2020-11" db="EMBL/GenBank/DDBJ databases">
        <authorList>
            <person name="Tran Van P."/>
        </authorList>
    </citation>
    <scope>NUCLEOTIDE SEQUENCE</scope>
</reference>
<organism evidence="2">
    <name type="scientific">Notodromas monacha</name>
    <dbReference type="NCBI Taxonomy" id="399045"/>
    <lineage>
        <taxon>Eukaryota</taxon>
        <taxon>Metazoa</taxon>
        <taxon>Ecdysozoa</taxon>
        <taxon>Arthropoda</taxon>
        <taxon>Crustacea</taxon>
        <taxon>Oligostraca</taxon>
        <taxon>Ostracoda</taxon>
        <taxon>Podocopa</taxon>
        <taxon>Podocopida</taxon>
        <taxon>Cypridocopina</taxon>
        <taxon>Cypridoidea</taxon>
        <taxon>Cyprididae</taxon>
        <taxon>Notodromas</taxon>
    </lineage>
</organism>
<keyword evidence="3" id="KW-1185">Reference proteome</keyword>
<sequence>MYLAVSLPTVLAAFINCYNVKLATRVQTFFTGAKLLAIVIIVIGGIYKKCPNNWVTGPQFGGLGIGKAKDCPGWWLDQPALDNQRMSDLDLNS</sequence>
<protein>
    <submittedName>
        <fullName evidence="2">Uncharacterized protein</fullName>
    </submittedName>
</protein>
<evidence type="ECO:0000313" key="3">
    <source>
        <dbReference type="Proteomes" id="UP000678499"/>
    </source>
</evidence>
<keyword evidence="1" id="KW-1133">Transmembrane helix</keyword>
<dbReference type="OrthoDB" id="10264956at2759"/>
<keyword evidence="1" id="KW-0472">Membrane</keyword>
<accession>A0A7R9BLF7</accession>
<dbReference type="EMBL" id="CAJPEX010000925">
    <property type="protein sequence ID" value="CAG0917652.1"/>
    <property type="molecule type" value="Genomic_DNA"/>
</dbReference>
<gene>
    <name evidence="2" type="ORF">NMOB1V02_LOCUS5231</name>
</gene>
<dbReference type="AlphaFoldDB" id="A0A7R9BLF7"/>
<feature type="transmembrane region" description="Helical" evidence="1">
    <location>
        <begin position="29"/>
        <end position="47"/>
    </location>
</feature>
<keyword evidence="1" id="KW-0812">Transmembrane</keyword>
<dbReference type="Gene3D" id="1.20.1740.10">
    <property type="entry name" value="Amino acid/polyamine transporter I"/>
    <property type="match status" value="1"/>
</dbReference>
<proteinExistence type="predicted"/>
<evidence type="ECO:0000313" key="2">
    <source>
        <dbReference type="EMBL" id="CAD7277500.1"/>
    </source>
</evidence>
<evidence type="ECO:0000256" key="1">
    <source>
        <dbReference type="SAM" id="Phobius"/>
    </source>
</evidence>